<reference evidence="1" key="1">
    <citation type="submission" date="2020-05" db="EMBL/GenBank/DDBJ databases">
        <authorList>
            <person name="Zhu T."/>
            <person name="Keshari N."/>
            <person name="Lu X."/>
        </authorList>
    </citation>
    <scope>NUCLEOTIDE SEQUENCE</scope>
    <source>
        <strain evidence="1">NK1-12</strain>
        <plasmid evidence="1">p1</plasmid>
    </source>
</reference>
<dbReference type="InterPro" id="IPR007332">
    <property type="entry name" value="DUF411"/>
</dbReference>
<name>A0AA97AM03_9CYAN</name>
<gene>
    <name evidence="1" type="ORF">HJG54_34930</name>
</gene>
<sequence length="164" mass="17327">MVAAIGLSWSFFAHTPSTQVTSQVPKAVAVNDASGEQAALTNEITVFRSPNCGCCGLWIDHLEAAGFQVKDNVTENLESVKQQYDIPENLATCHTAIVAGYVIEGHVPVEDIQRLLAQKPAVAGLAVPGMPIGSPGMESGGYVEPYTVFSFTEDGSTATFAEHS</sequence>
<accession>A0AA97AM03</accession>
<evidence type="ECO:0000313" key="1">
    <source>
        <dbReference type="EMBL" id="WNZ28171.1"/>
    </source>
</evidence>
<dbReference type="EMBL" id="CP053588">
    <property type="protein sequence ID" value="WNZ28171.1"/>
    <property type="molecule type" value="Genomic_DNA"/>
</dbReference>
<protein>
    <submittedName>
        <fullName evidence="1">DUF411 domain-containing protein</fullName>
    </submittedName>
</protein>
<dbReference type="Pfam" id="PF04214">
    <property type="entry name" value="DUF411"/>
    <property type="match status" value="1"/>
</dbReference>
<dbReference type="AlphaFoldDB" id="A0AA97AM03"/>
<organism evidence="1">
    <name type="scientific">Leptolyngbya sp. NK1-12</name>
    <dbReference type="NCBI Taxonomy" id="2547451"/>
    <lineage>
        <taxon>Bacteria</taxon>
        <taxon>Bacillati</taxon>
        <taxon>Cyanobacteriota</taxon>
        <taxon>Cyanophyceae</taxon>
        <taxon>Leptolyngbyales</taxon>
        <taxon>Leptolyngbyaceae</taxon>
        <taxon>Leptolyngbya group</taxon>
        <taxon>Leptolyngbya</taxon>
    </lineage>
</organism>
<dbReference type="InterPro" id="IPR036249">
    <property type="entry name" value="Thioredoxin-like_sf"/>
</dbReference>
<proteinExistence type="predicted"/>
<keyword evidence="1" id="KW-0614">Plasmid</keyword>
<dbReference type="SUPFAM" id="SSF52833">
    <property type="entry name" value="Thioredoxin-like"/>
    <property type="match status" value="1"/>
</dbReference>
<geneLocation type="plasmid" evidence="1">
    <name>p1</name>
</geneLocation>